<dbReference type="Proteomes" id="UP000519126">
    <property type="component" value="Unassembled WGS sequence"/>
</dbReference>
<dbReference type="AlphaFoldDB" id="A0A7X9U4J2"/>
<comment type="caution">
    <text evidence="1">The sequence shown here is derived from an EMBL/GenBank/DDBJ whole genome shotgun (WGS) entry which is preliminary data.</text>
</comment>
<name>A0A7X9U4J2_9GAMM</name>
<proteinExistence type="predicted"/>
<accession>A0A7X9U4J2</accession>
<evidence type="ECO:0000313" key="1">
    <source>
        <dbReference type="EMBL" id="NMF47358.1"/>
    </source>
</evidence>
<protein>
    <submittedName>
        <fullName evidence="1">Uncharacterized protein</fullName>
    </submittedName>
</protein>
<organism evidence="1 2">
    <name type="scientific">Pseudoalteromonas arctica</name>
    <dbReference type="NCBI Taxonomy" id="394751"/>
    <lineage>
        <taxon>Bacteria</taxon>
        <taxon>Pseudomonadati</taxon>
        <taxon>Pseudomonadota</taxon>
        <taxon>Gammaproteobacteria</taxon>
        <taxon>Alteromonadales</taxon>
        <taxon>Pseudoalteromonadaceae</taxon>
        <taxon>Pseudoalteromonas</taxon>
    </lineage>
</organism>
<evidence type="ECO:0000313" key="2">
    <source>
        <dbReference type="Proteomes" id="UP000519126"/>
    </source>
</evidence>
<dbReference type="RefSeq" id="WP_170071132.1">
    <property type="nucleotide sequence ID" value="NZ_JABBCX010000001.1"/>
</dbReference>
<dbReference type="EMBL" id="JABBCX010000001">
    <property type="protein sequence ID" value="NMF47358.1"/>
    <property type="molecule type" value="Genomic_DNA"/>
</dbReference>
<reference evidence="1 2" key="1">
    <citation type="submission" date="2020-04" db="EMBL/GenBank/DDBJ databases">
        <title>Genome Sequencing and Assembley of Pseudoalteromonas artica.</title>
        <authorList>
            <person name="Akerly B."/>
            <person name="Cook G."/>
        </authorList>
    </citation>
    <scope>NUCLEOTIDE SEQUENCE [LARGE SCALE GENOMIC DNA]</scope>
    <source>
        <strain evidence="1 2">NEC-BIFX-0059</strain>
    </source>
</reference>
<gene>
    <name evidence="1" type="ORF">HHL01_04035</name>
</gene>
<sequence>MCGQKNIKYLDVLIHDNYEGEIKVGKDCSTIMLIPVKNGFRWPGTDILILENEDTKQFGIIKGNKAYPERFSSLEEALKWAIDNSIYL</sequence>